<dbReference type="Gene3D" id="3.40.50.300">
    <property type="entry name" value="P-loop containing nucleotide triphosphate hydrolases"/>
    <property type="match status" value="2"/>
</dbReference>
<dbReference type="GO" id="GO:0007294">
    <property type="term" value="P:germarium-derived oocyte fate determination"/>
    <property type="evidence" value="ECO:0007669"/>
    <property type="project" value="EnsemblMetazoa"/>
</dbReference>
<proteinExistence type="predicted"/>
<dbReference type="GO" id="GO:0005829">
    <property type="term" value="C:cytosol"/>
    <property type="evidence" value="ECO:0007669"/>
    <property type="project" value="EnsemblMetazoa"/>
</dbReference>
<dbReference type="STRING" id="7240.B4R0Q7"/>
<evidence type="ECO:0000256" key="1">
    <source>
        <dbReference type="ARBA" id="ARBA00022801"/>
    </source>
</evidence>
<dbReference type="OMA" id="ADHIQCH"/>
<evidence type="ECO:0000313" key="5">
    <source>
        <dbReference type="Proteomes" id="UP000000304"/>
    </source>
</evidence>
<dbReference type="EMBL" id="CM000364">
    <property type="protein sequence ID" value="EDX13980.1"/>
    <property type="molecule type" value="Genomic_DNA"/>
</dbReference>
<dbReference type="GO" id="GO:0042078">
    <property type="term" value="P:germ-line stem cell division"/>
    <property type="evidence" value="ECO:0007669"/>
    <property type="project" value="EnsemblMetazoa"/>
</dbReference>
<dbReference type="PROSITE" id="PS51194">
    <property type="entry name" value="HELICASE_CTER"/>
    <property type="match status" value="1"/>
</dbReference>
<name>B4R0Q7_DROSI</name>
<dbReference type="GO" id="GO:0048813">
    <property type="term" value="P:dendrite morphogenesis"/>
    <property type="evidence" value="ECO:0007669"/>
    <property type="project" value="EnsemblMetazoa"/>
</dbReference>
<dbReference type="GO" id="GO:0030422">
    <property type="term" value="P:siRNA processing"/>
    <property type="evidence" value="ECO:0007669"/>
    <property type="project" value="EnsemblMetazoa"/>
</dbReference>
<dbReference type="Proteomes" id="UP000000304">
    <property type="component" value="Chromosome 3R"/>
</dbReference>
<feature type="region of interest" description="Disordered" evidence="2">
    <location>
        <begin position="637"/>
        <end position="667"/>
    </location>
</feature>
<dbReference type="GO" id="GO:0004530">
    <property type="term" value="F:deoxyribonuclease I activity"/>
    <property type="evidence" value="ECO:0007669"/>
    <property type="project" value="TreeGrafter"/>
</dbReference>
<dbReference type="CDD" id="cd15903">
    <property type="entry name" value="Dicer_PBD"/>
    <property type="match status" value="1"/>
</dbReference>
<dbReference type="GO" id="GO:0030727">
    <property type="term" value="P:germarium-derived female germ-line cyst formation"/>
    <property type="evidence" value="ECO:0007669"/>
    <property type="project" value="EnsemblMetazoa"/>
</dbReference>
<evidence type="ECO:0000256" key="2">
    <source>
        <dbReference type="SAM" id="MobiDB-lite"/>
    </source>
</evidence>
<dbReference type="GO" id="GO:0070883">
    <property type="term" value="F:pre-miRNA binding"/>
    <property type="evidence" value="ECO:0007669"/>
    <property type="project" value="EnsemblMetazoa"/>
</dbReference>
<dbReference type="FunFam" id="3.40.50.300:FF:002580">
    <property type="entry name" value="AGAP002836-PB"/>
    <property type="match status" value="1"/>
</dbReference>
<evidence type="ECO:0000259" key="3">
    <source>
        <dbReference type="PROSITE" id="PS51194"/>
    </source>
</evidence>
<dbReference type="GO" id="GO:0007367">
    <property type="term" value="P:segment polarity determination"/>
    <property type="evidence" value="ECO:0007669"/>
    <property type="project" value="EnsemblMetazoa"/>
</dbReference>
<dbReference type="InterPro" id="IPR048513">
    <property type="entry name" value="Dicer_PBD"/>
</dbReference>
<dbReference type="GO" id="GO:0007279">
    <property type="term" value="P:pole cell formation"/>
    <property type="evidence" value="ECO:0007669"/>
    <property type="project" value="EnsemblMetazoa"/>
</dbReference>
<protein>
    <submittedName>
        <fullName evidence="4">GD18428</fullName>
    </submittedName>
</protein>
<dbReference type="GO" id="GO:0004525">
    <property type="term" value="F:ribonuclease III activity"/>
    <property type="evidence" value="ECO:0007669"/>
    <property type="project" value="EnsemblMetazoa"/>
</dbReference>
<sequence length="690" mass="78926">MAFHWCDNNLHTTVFTPRDFQVELLASAYERNTIICLGHRSSKEFIALKLLQELSRRARRHGRVSVYLSCEVGTSTEPCSIYTMLTHLTDLRVWQEQPDMQTPSDHCWTDYHVSILRPEGLLYLLETRDLLLSSVELIVLEDCHDSAVYQRIRPLFENHIMPAPPADRPRILGLAGPLHSAGCELQQLSAMLATLERSVLCRIETASDIVTVLRYCSRPHEYIVQCAAFEMDELSLVLADVLNTHKSFLLDHRYDPYEIYGTDQFMDELKDIPDPKVDPLNVINSLLVLLHEMGPWCTQRAAHHFYQSNEKLKVKTPHERHYLLYCLVSTALIKLHSLCEHAFQRHLGSGSDSRQTIERYSSPKVRRLLQTLRCFKPEEVHTQADGLRRMRHQVDQADFNRLSHTLESKCRMVDQLDQPPTETRALVANLEQILHTTEDRQTKRSAARVAPTPTPAQAKPKPSSGANTAQPRTRRRVYTRRHHRDHNDGSDTLCALIYCNQNHTARVLFELLAEIGRRDPDLKFLRCQYTTDRVADPTTEPKEAELEHRRQEEVLKRFRMHDCNVLIGTSVLEEGIDVPKCNLVVRWDPPTTYRSYVQCKGRARAAPAYHVILVAPSYTSPTVESVQLTDRSHRYICGTGDTTEADSDSDDSAMPNSSGSDPYTFGTARGTVKILNPEVFSKQPPDSVRH</sequence>
<feature type="region of interest" description="Disordered" evidence="2">
    <location>
        <begin position="436"/>
        <end position="486"/>
    </location>
</feature>
<dbReference type="PhylomeDB" id="B4R0Q7"/>
<feature type="domain" description="Helicase C-terminal" evidence="3">
    <location>
        <begin position="485"/>
        <end position="648"/>
    </location>
</feature>
<gene>
    <name evidence="4" type="primary">Dsim\GD18428</name>
    <name evidence="4" type="ORF">Dsim_GD18428</name>
</gene>
<feature type="compositionally biased region" description="Basic residues" evidence="2">
    <location>
        <begin position="472"/>
        <end position="484"/>
    </location>
</feature>
<dbReference type="GO" id="GO:0003727">
    <property type="term" value="F:single-stranded RNA binding"/>
    <property type="evidence" value="ECO:0007669"/>
    <property type="project" value="EnsemblMetazoa"/>
</dbReference>
<dbReference type="GO" id="GO:0006309">
    <property type="term" value="P:apoptotic DNA fragmentation"/>
    <property type="evidence" value="ECO:0007669"/>
    <property type="project" value="TreeGrafter"/>
</dbReference>
<accession>B4R0Q7</accession>
<dbReference type="Bgee" id="FBgn0084784">
    <property type="expression patterns" value="Expressed in embryo and 3 other cell types or tissues"/>
</dbReference>
<dbReference type="GO" id="GO:0035194">
    <property type="term" value="P:regulatory ncRNA-mediated post-transcriptional gene silencing"/>
    <property type="evidence" value="ECO:0007669"/>
    <property type="project" value="EnsemblMetazoa"/>
</dbReference>
<reference evidence="4 5" key="1">
    <citation type="journal article" date="2007" name="Nature">
        <title>Evolution of genes and genomes on the Drosophila phylogeny.</title>
        <authorList>
            <consortium name="Drosophila 12 Genomes Consortium"/>
            <person name="Clark A.G."/>
            <person name="Eisen M.B."/>
            <person name="Smith D.R."/>
            <person name="Bergman C.M."/>
            <person name="Oliver B."/>
            <person name="Markow T.A."/>
            <person name="Kaufman T.C."/>
            <person name="Kellis M."/>
            <person name="Gelbart W."/>
            <person name="Iyer V.N."/>
            <person name="Pollard D.A."/>
            <person name="Sackton T.B."/>
            <person name="Larracuente A.M."/>
            <person name="Singh N.D."/>
            <person name="Abad J.P."/>
            <person name="Abt D.N."/>
            <person name="Adryan B."/>
            <person name="Aguade M."/>
            <person name="Akashi H."/>
            <person name="Anderson W.W."/>
            <person name="Aquadro C.F."/>
            <person name="Ardell D.H."/>
            <person name="Arguello R."/>
            <person name="Artieri C.G."/>
            <person name="Barbash D.A."/>
            <person name="Barker D."/>
            <person name="Barsanti P."/>
            <person name="Batterham P."/>
            <person name="Batzoglou S."/>
            <person name="Begun D."/>
            <person name="Bhutkar A."/>
            <person name="Blanco E."/>
            <person name="Bosak S.A."/>
            <person name="Bradley R.K."/>
            <person name="Brand A.D."/>
            <person name="Brent M.R."/>
            <person name="Brooks A.N."/>
            <person name="Brown R.H."/>
            <person name="Butlin R.K."/>
            <person name="Caggese C."/>
            <person name="Calvi B.R."/>
            <person name="Bernardo de Carvalho A."/>
            <person name="Caspi A."/>
            <person name="Castrezana S."/>
            <person name="Celniker S.E."/>
            <person name="Chang J.L."/>
            <person name="Chapple C."/>
            <person name="Chatterji S."/>
            <person name="Chinwalla A."/>
            <person name="Civetta A."/>
            <person name="Clifton S.W."/>
            <person name="Comeron J.M."/>
            <person name="Costello J.C."/>
            <person name="Coyne J.A."/>
            <person name="Daub J."/>
            <person name="David R.G."/>
            <person name="Delcher A.L."/>
            <person name="Delehaunty K."/>
            <person name="Do C.B."/>
            <person name="Ebling H."/>
            <person name="Edwards K."/>
            <person name="Eickbush T."/>
            <person name="Evans J.D."/>
            <person name="Filipski A."/>
            <person name="Findeiss S."/>
            <person name="Freyhult E."/>
            <person name="Fulton L."/>
            <person name="Fulton R."/>
            <person name="Garcia A.C."/>
            <person name="Gardiner A."/>
            <person name="Garfield D.A."/>
            <person name="Garvin B.E."/>
            <person name="Gibson G."/>
            <person name="Gilbert D."/>
            <person name="Gnerre S."/>
            <person name="Godfrey J."/>
            <person name="Good R."/>
            <person name="Gotea V."/>
            <person name="Gravely B."/>
            <person name="Greenberg A.J."/>
            <person name="Griffiths-Jones S."/>
            <person name="Gross S."/>
            <person name="Guigo R."/>
            <person name="Gustafson E.A."/>
            <person name="Haerty W."/>
            <person name="Hahn M.W."/>
            <person name="Halligan D.L."/>
            <person name="Halpern A.L."/>
            <person name="Halter G.M."/>
            <person name="Han M.V."/>
            <person name="Heger A."/>
            <person name="Hillier L."/>
            <person name="Hinrichs A.S."/>
            <person name="Holmes I."/>
            <person name="Hoskins R.A."/>
            <person name="Hubisz M.J."/>
            <person name="Hultmark D."/>
            <person name="Huntley M.A."/>
            <person name="Jaffe D.B."/>
            <person name="Jagadeeshan S."/>
            <person name="Jeck W.R."/>
            <person name="Johnson J."/>
            <person name="Jones C.D."/>
            <person name="Jordan W.C."/>
            <person name="Karpen G.H."/>
            <person name="Kataoka E."/>
            <person name="Keightley P.D."/>
            <person name="Kheradpour P."/>
            <person name="Kirkness E.F."/>
            <person name="Koerich L.B."/>
            <person name="Kristiansen K."/>
            <person name="Kudrna D."/>
            <person name="Kulathinal R.J."/>
            <person name="Kumar S."/>
            <person name="Kwok R."/>
            <person name="Lander E."/>
            <person name="Langley C.H."/>
            <person name="Lapoint R."/>
            <person name="Lazzaro B.P."/>
            <person name="Lee S.J."/>
            <person name="Levesque L."/>
            <person name="Li R."/>
            <person name="Lin C.F."/>
            <person name="Lin M.F."/>
            <person name="Lindblad-Toh K."/>
            <person name="Llopart A."/>
            <person name="Long M."/>
            <person name="Low L."/>
            <person name="Lozovsky E."/>
            <person name="Lu J."/>
            <person name="Luo M."/>
            <person name="Machado C.A."/>
            <person name="Makalowski W."/>
            <person name="Marzo M."/>
            <person name="Matsuda M."/>
            <person name="Matzkin L."/>
            <person name="McAllister B."/>
            <person name="McBride C.S."/>
            <person name="McKernan B."/>
            <person name="McKernan K."/>
            <person name="Mendez-Lago M."/>
            <person name="Minx P."/>
            <person name="Mollenhauer M.U."/>
            <person name="Montooth K."/>
            <person name="Mount S.M."/>
            <person name="Mu X."/>
            <person name="Myers E."/>
            <person name="Negre B."/>
            <person name="Newfeld S."/>
            <person name="Nielsen R."/>
            <person name="Noor M.A."/>
            <person name="O'Grady P."/>
            <person name="Pachter L."/>
            <person name="Papaceit M."/>
            <person name="Parisi M.J."/>
            <person name="Parisi M."/>
            <person name="Parts L."/>
            <person name="Pedersen J.S."/>
            <person name="Pesole G."/>
            <person name="Phillippy A.M."/>
            <person name="Ponting C.P."/>
            <person name="Pop M."/>
            <person name="Porcelli D."/>
            <person name="Powell J.R."/>
            <person name="Prohaska S."/>
            <person name="Pruitt K."/>
            <person name="Puig M."/>
            <person name="Quesneville H."/>
            <person name="Ram K.R."/>
            <person name="Rand D."/>
            <person name="Rasmussen M.D."/>
            <person name="Reed L.K."/>
            <person name="Reenan R."/>
            <person name="Reily A."/>
            <person name="Remington K.A."/>
            <person name="Rieger T.T."/>
            <person name="Ritchie M.G."/>
            <person name="Robin C."/>
            <person name="Rogers Y.H."/>
            <person name="Rohde C."/>
            <person name="Rozas J."/>
            <person name="Rubenfield M.J."/>
            <person name="Ruiz A."/>
            <person name="Russo S."/>
            <person name="Salzberg S.L."/>
            <person name="Sanchez-Gracia A."/>
            <person name="Saranga D.J."/>
            <person name="Sato H."/>
            <person name="Schaeffer S.W."/>
            <person name="Schatz M.C."/>
            <person name="Schlenke T."/>
            <person name="Schwartz R."/>
            <person name="Segarra C."/>
            <person name="Singh R.S."/>
            <person name="Sirot L."/>
            <person name="Sirota M."/>
            <person name="Sisneros N.B."/>
            <person name="Smith C.D."/>
            <person name="Smith T.F."/>
            <person name="Spieth J."/>
            <person name="Stage D.E."/>
            <person name="Stark A."/>
            <person name="Stephan W."/>
            <person name="Strausberg R.L."/>
            <person name="Strempel S."/>
            <person name="Sturgill D."/>
            <person name="Sutton G."/>
            <person name="Sutton G.G."/>
            <person name="Tao W."/>
            <person name="Teichmann S."/>
            <person name="Tobari Y.N."/>
            <person name="Tomimura Y."/>
            <person name="Tsolas J.M."/>
            <person name="Valente V.L."/>
            <person name="Venter E."/>
            <person name="Venter J.C."/>
            <person name="Vicario S."/>
            <person name="Vieira F.G."/>
            <person name="Vilella A.J."/>
            <person name="Villasante A."/>
            <person name="Walenz B."/>
            <person name="Wang J."/>
            <person name="Wasserman M."/>
            <person name="Watts T."/>
            <person name="Wilson D."/>
            <person name="Wilson R.K."/>
            <person name="Wing R.A."/>
            <person name="Wolfner M.F."/>
            <person name="Wong A."/>
            <person name="Wong G.K."/>
            <person name="Wu C.I."/>
            <person name="Wu G."/>
            <person name="Yamamoto D."/>
            <person name="Yang H.P."/>
            <person name="Yang S.P."/>
            <person name="Yorke J.A."/>
            <person name="Yoshida K."/>
            <person name="Zdobnov E."/>
            <person name="Zhang P."/>
            <person name="Zhang Y."/>
            <person name="Zimin A.V."/>
            <person name="Baldwin J."/>
            <person name="Abdouelleil A."/>
            <person name="Abdulkadir J."/>
            <person name="Abebe A."/>
            <person name="Abera B."/>
            <person name="Abreu J."/>
            <person name="Acer S.C."/>
            <person name="Aftuck L."/>
            <person name="Alexander A."/>
            <person name="An P."/>
            <person name="Anderson E."/>
            <person name="Anderson S."/>
            <person name="Arachi H."/>
            <person name="Azer M."/>
            <person name="Bachantsang P."/>
            <person name="Barry A."/>
            <person name="Bayul T."/>
            <person name="Berlin A."/>
            <person name="Bessette D."/>
            <person name="Bloom T."/>
            <person name="Blye J."/>
            <person name="Boguslavskiy L."/>
            <person name="Bonnet C."/>
            <person name="Boukhgalter B."/>
            <person name="Bourzgui I."/>
            <person name="Brown A."/>
            <person name="Cahill P."/>
            <person name="Channer S."/>
            <person name="Cheshatsang Y."/>
            <person name="Chuda L."/>
            <person name="Citroen M."/>
            <person name="Collymore A."/>
            <person name="Cooke P."/>
            <person name="Costello M."/>
            <person name="D'Aco K."/>
            <person name="Daza R."/>
            <person name="De Haan G."/>
            <person name="DeGray S."/>
            <person name="DeMaso C."/>
            <person name="Dhargay N."/>
            <person name="Dooley K."/>
            <person name="Dooley E."/>
            <person name="Doricent M."/>
            <person name="Dorje P."/>
            <person name="Dorjee K."/>
            <person name="Dupes A."/>
            <person name="Elong R."/>
            <person name="Falk J."/>
            <person name="Farina A."/>
            <person name="Faro S."/>
            <person name="Ferguson D."/>
            <person name="Fisher S."/>
            <person name="Foley C.D."/>
            <person name="Franke A."/>
            <person name="Friedrich D."/>
            <person name="Gadbois L."/>
            <person name="Gearin G."/>
            <person name="Gearin C.R."/>
            <person name="Giannoukos G."/>
            <person name="Goode T."/>
            <person name="Graham J."/>
            <person name="Grandbois E."/>
            <person name="Grewal S."/>
            <person name="Gyaltsen K."/>
            <person name="Hafez N."/>
            <person name="Hagos B."/>
            <person name="Hall J."/>
            <person name="Henson C."/>
            <person name="Hollinger A."/>
            <person name="Honan T."/>
            <person name="Huard M.D."/>
            <person name="Hughes L."/>
            <person name="Hurhula B."/>
            <person name="Husby M.E."/>
            <person name="Kamat A."/>
            <person name="Kanga B."/>
            <person name="Kashin S."/>
            <person name="Khazanovich D."/>
            <person name="Kisner P."/>
            <person name="Lance K."/>
            <person name="Lara M."/>
            <person name="Lee W."/>
            <person name="Lennon N."/>
            <person name="Letendre F."/>
            <person name="LeVine R."/>
            <person name="Lipovsky A."/>
            <person name="Liu X."/>
            <person name="Liu J."/>
            <person name="Liu S."/>
            <person name="Lokyitsang T."/>
            <person name="Lokyitsang Y."/>
            <person name="Lubonja R."/>
            <person name="Lui A."/>
            <person name="MacDonald P."/>
            <person name="Magnisalis V."/>
            <person name="Maru K."/>
            <person name="Matthews C."/>
            <person name="McCusker W."/>
            <person name="McDonough S."/>
            <person name="Mehta T."/>
            <person name="Meldrim J."/>
            <person name="Meneus L."/>
            <person name="Mihai O."/>
            <person name="Mihalev A."/>
            <person name="Mihova T."/>
            <person name="Mittelman R."/>
            <person name="Mlenga V."/>
            <person name="Montmayeur A."/>
            <person name="Mulrain L."/>
            <person name="Navidi A."/>
            <person name="Naylor J."/>
            <person name="Negash T."/>
            <person name="Nguyen T."/>
            <person name="Nguyen N."/>
            <person name="Nicol R."/>
            <person name="Norbu C."/>
            <person name="Norbu N."/>
            <person name="Novod N."/>
            <person name="O'Neill B."/>
            <person name="Osman S."/>
            <person name="Markiewicz E."/>
            <person name="Oyono O.L."/>
            <person name="Patti C."/>
            <person name="Phunkhang P."/>
            <person name="Pierre F."/>
            <person name="Priest M."/>
            <person name="Raghuraman S."/>
            <person name="Rege F."/>
            <person name="Reyes R."/>
            <person name="Rise C."/>
            <person name="Rogov P."/>
            <person name="Ross K."/>
            <person name="Ryan E."/>
            <person name="Settipalli S."/>
            <person name="Shea T."/>
            <person name="Sherpa N."/>
            <person name="Shi L."/>
            <person name="Shih D."/>
            <person name="Sparrow T."/>
            <person name="Spaulding J."/>
            <person name="Stalker J."/>
            <person name="Stange-Thomann N."/>
            <person name="Stavropoulos S."/>
            <person name="Stone C."/>
            <person name="Strader C."/>
            <person name="Tesfaye S."/>
            <person name="Thomson T."/>
            <person name="Thoulutsang Y."/>
            <person name="Thoulutsang D."/>
            <person name="Topham K."/>
            <person name="Topping I."/>
            <person name="Tsamla T."/>
            <person name="Vassiliev H."/>
            <person name="Vo A."/>
            <person name="Wangchuk T."/>
            <person name="Wangdi T."/>
            <person name="Weiand M."/>
            <person name="Wilkinson J."/>
            <person name="Wilson A."/>
            <person name="Yadav S."/>
            <person name="Young G."/>
            <person name="Yu Q."/>
            <person name="Zembek L."/>
            <person name="Zhong D."/>
            <person name="Zimmer A."/>
            <person name="Zwirko Z."/>
            <person name="Jaffe D.B."/>
            <person name="Alvarez P."/>
            <person name="Brockman W."/>
            <person name="Butler J."/>
            <person name="Chin C."/>
            <person name="Gnerre S."/>
            <person name="Grabherr M."/>
            <person name="Kleber M."/>
            <person name="Mauceli E."/>
            <person name="MacCallum I."/>
        </authorList>
    </citation>
    <scope>NUCLEOTIDE SEQUENCE [LARGE SCALE GENOMIC DNA]</scope>
    <source>
        <strain evidence="5">white501</strain>
    </source>
</reference>
<dbReference type="HOGENOM" id="CLU_429967_0_0_1"/>
<organism evidence="4 5">
    <name type="scientific">Drosophila simulans</name>
    <name type="common">Fruit fly</name>
    <dbReference type="NCBI Taxonomy" id="7240"/>
    <lineage>
        <taxon>Eukaryota</taxon>
        <taxon>Metazoa</taxon>
        <taxon>Ecdysozoa</taxon>
        <taxon>Arthropoda</taxon>
        <taxon>Hexapoda</taxon>
        <taxon>Insecta</taxon>
        <taxon>Pterygota</taxon>
        <taxon>Neoptera</taxon>
        <taxon>Endopterygota</taxon>
        <taxon>Diptera</taxon>
        <taxon>Brachycera</taxon>
        <taxon>Muscomorpha</taxon>
        <taxon>Ephydroidea</taxon>
        <taxon>Drosophilidae</taxon>
        <taxon>Drosophila</taxon>
        <taxon>Sophophora</taxon>
    </lineage>
</organism>
<keyword evidence="5" id="KW-1185">Reference proteome</keyword>
<dbReference type="AlphaFoldDB" id="B4R0Q7"/>
<dbReference type="Pfam" id="PF20930">
    <property type="entry name" value="Dicer_PBD"/>
    <property type="match status" value="1"/>
</dbReference>
<dbReference type="InterPro" id="IPR027417">
    <property type="entry name" value="P-loop_NTPase"/>
</dbReference>
<dbReference type="GO" id="GO:0042594">
    <property type="term" value="P:response to starvation"/>
    <property type="evidence" value="ECO:0007669"/>
    <property type="project" value="EnsemblMetazoa"/>
</dbReference>
<dbReference type="SUPFAM" id="SSF52540">
    <property type="entry name" value="P-loop containing nucleoside triphosphate hydrolases"/>
    <property type="match status" value="1"/>
</dbReference>
<dbReference type="GO" id="GO:0005634">
    <property type="term" value="C:nucleus"/>
    <property type="evidence" value="ECO:0007669"/>
    <property type="project" value="EnsemblMetazoa"/>
</dbReference>
<dbReference type="Pfam" id="PF00271">
    <property type="entry name" value="Helicase_C"/>
    <property type="match status" value="1"/>
</dbReference>
<keyword evidence="1" id="KW-0378">Hydrolase</keyword>
<dbReference type="GO" id="GO:0070578">
    <property type="term" value="C:RISC-loading complex"/>
    <property type="evidence" value="ECO:0007669"/>
    <property type="project" value="EnsemblMetazoa"/>
</dbReference>
<dbReference type="GO" id="GO:0070922">
    <property type="term" value="P:RISC complex assembly"/>
    <property type="evidence" value="ECO:0007669"/>
    <property type="project" value="EnsemblMetazoa"/>
</dbReference>
<dbReference type="OrthoDB" id="2392202at2759"/>
<dbReference type="GO" id="GO:0031054">
    <property type="term" value="P:pre-miRNA processing"/>
    <property type="evidence" value="ECO:0007669"/>
    <property type="project" value="EnsemblMetazoa"/>
</dbReference>
<dbReference type="PANTHER" id="PTHR14950:SF37">
    <property type="entry name" value="ENDORIBONUCLEASE DICER"/>
    <property type="match status" value="1"/>
</dbReference>
<evidence type="ECO:0000313" key="4">
    <source>
        <dbReference type="EMBL" id="EDX13980.1"/>
    </source>
</evidence>
<dbReference type="PANTHER" id="PTHR14950">
    <property type="entry name" value="DICER-RELATED"/>
    <property type="match status" value="1"/>
</dbReference>
<dbReference type="GO" id="GO:0045448">
    <property type="term" value="P:mitotic cell cycle, embryonic"/>
    <property type="evidence" value="ECO:0007669"/>
    <property type="project" value="EnsemblMetazoa"/>
</dbReference>
<dbReference type="SMART" id="SM00490">
    <property type="entry name" value="HELICc"/>
    <property type="match status" value="1"/>
</dbReference>
<dbReference type="InterPro" id="IPR001650">
    <property type="entry name" value="Helicase_C-like"/>
</dbReference>